<sequence length="296" mass="33118">MAGNKTGFPLLAQRISVSPDYESFIFRKFDRLSARNLLHLESRLAYLEHKLDQVDAKAALLSADNETRRSIRAWEAFEENAADPARPEHMHMKLAAQVQETLKEYQEALLRQNQIAALEAPKNRAFNVAYDQFHDDINDECGHTKRRRPLLAGLSESRLSESKRHDLVAVRRPADKDLLSRFLQDHWVFKEHSKTTRVTNETEHIKESHVAWVAAVISTVLAAILLLGAIVTLRLVKEENTQLGLIATFTVLFAVSVGIFTNARRAEIFAATAAYAAVLVVFVSSSPGNCTCTLGG</sequence>
<dbReference type="EMBL" id="JAGIZQ010000006">
    <property type="protein sequence ID" value="KAH6622734.1"/>
    <property type="molecule type" value="Genomic_DNA"/>
</dbReference>
<keyword evidence="2" id="KW-1185">Reference proteome</keyword>
<accession>A0ACB7NX96</accession>
<proteinExistence type="predicted"/>
<organism evidence="1 2">
    <name type="scientific">Chaetomium tenue</name>
    <dbReference type="NCBI Taxonomy" id="1854479"/>
    <lineage>
        <taxon>Eukaryota</taxon>
        <taxon>Fungi</taxon>
        <taxon>Dikarya</taxon>
        <taxon>Ascomycota</taxon>
        <taxon>Pezizomycotina</taxon>
        <taxon>Sordariomycetes</taxon>
        <taxon>Sordariomycetidae</taxon>
        <taxon>Sordariales</taxon>
        <taxon>Chaetomiaceae</taxon>
        <taxon>Chaetomium</taxon>
    </lineage>
</organism>
<reference evidence="1 2" key="1">
    <citation type="journal article" date="2021" name="Nat. Commun.">
        <title>Genetic determinants of endophytism in the Arabidopsis root mycobiome.</title>
        <authorList>
            <person name="Mesny F."/>
            <person name="Miyauchi S."/>
            <person name="Thiergart T."/>
            <person name="Pickel B."/>
            <person name="Atanasova L."/>
            <person name="Karlsson M."/>
            <person name="Huettel B."/>
            <person name="Barry K.W."/>
            <person name="Haridas S."/>
            <person name="Chen C."/>
            <person name="Bauer D."/>
            <person name="Andreopoulos W."/>
            <person name="Pangilinan J."/>
            <person name="LaButti K."/>
            <person name="Riley R."/>
            <person name="Lipzen A."/>
            <person name="Clum A."/>
            <person name="Drula E."/>
            <person name="Henrissat B."/>
            <person name="Kohler A."/>
            <person name="Grigoriev I.V."/>
            <person name="Martin F.M."/>
            <person name="Hacquard S."/>
        </authorList>
    </citation>
    <scope>NUCLEOTIDE SEQUENCE [LARGE SCALE GENOMIC DNA]</scope>
    <source>
        <strain evidence="1 2">MPI-SDFR-AT-0079</strain>
    </source>
</reference>
<gene>
    <name evidence="1" type="ORF">F5144DRAFT_496076</name>
</gene>
<protein>
    <submittedName>
        <fullName evidence="1">Uncharacterized protein</fullName>
    </submittedName>
</protein>
<evidence type="ECO:0000313" key="2">
    <source>
        <dbReference type="Proteomes" id="UP000724584"/>
    </source>
</evidence>
<evidence type="ECO:0000313" key="1">
    <source>
        <dbReference type="EMBL" id="KAH6622734.1"/>
    </source>
</evidence>
<comment type="caution">
    <text evidence="1">The sequence shown here is derived from an EMBL/GenBank/DDBJ whole genome shotgun (WGS) entry which is preliminary data.</text>
</comment>
<dbReference type="Proteomes" id="UP000724584">
    <property type="component" value="Unassembled WGS sequence"/>
</dbReference>
<name>A0ACB7NX96_9PEZI</name>